<dbReference type="AlphaFoldDB" id="A0A2I4FIJ1"/>
<dbReference type="Gramene" id="Jr02_05080_p1">
    <property type="protein sequence ID" value="cds.Jr02_05080_p1"/>
    <property type="gene ID" value="Jr02_05080"/>
</dbReference>
<sequence length="185" mass="20788">MESKTKEAKQEAADQQAKRAKENKVASKPKKSREFTSETYSPSIYDPPIPFPILSNKRKLEDHEMVMLTKDSSAILQKKLPPKLKNPRSFTIPYTIGNSYIDKALRNLGASINLMPLSVFKKLGLGEAKPTTISLQLADKSIEYPRGLIQDILVKVDKFIFPTNFIVLDMGEDEEIPLILGRGEP</sequence>
<dbReference type="InterPro" id="IPR021109">
    <property type="entry name" value="Peptidase_aspartic_dom_sf"/>
</dbReference>
<dbReference type="RefSeq" id="XP_018831470.1">
    <property type="nucleotide sequence ID" value="XM_018975925.1"/>
</dbReference>
<dbReference type="KEGG" id="jre:108999131"/>
<dbReference type="Proteomes" id="UP000235220">
    <property type="component" value="Chromosome 2"/>
</dbReference>
<dbReference type="CDD" id="cd00303">
    <property type="entry name" value="retropepsin_like"/>
    <property type="match status" value="1"/>
</dbReference>
<gene>
    <name evidence="3" type="primary">LOC108999131</name>
</gene>
<keyword evidence="2" id="KW-1185">Reference proteome</keyword>
<organism evidence="2 3">
    <name type="scientific">Juglans regia</name>
    <name type="common">English walnut</name>
    <dbReference type="NCBI Taxonomy" id="51240"/>
    <lineage>
        <taxon>Eukaryota</taxon>
        <taxon>Viridiplantae</taxon>
        <taxon>Streptophyta</taxon>
        <taxon>Embryophyta</taxon>
        <taxon>Tracheophyta</taxon>
        <taxon>Spermatophyta</taxon>
        <taxon>Magnoliopsida</taxon>
        <taxon>eudicotyledons</taxon>
        <taxon>Gunneridae</taxon>
        <taxon>Pentapetalae</taxon>
        <taxon>rosids</taxon>
        <taxon>fabids</taxon>
        <taxon>Fagales</taxon>
        <taxon>Juglandaceae</taxon>
        <taxon>Juglans</taxon>
    </lineage>
</organism>
<dbReference type="Gene3D" id="2.40.70.10">
    <property type="entry name" value="Acid Proteases"/>
    <property type="match status" value="1"/>
</dbReference>
<accession>A0A2I4FIJ1</accession>
<protein>
    <submittedName>
        <fullName evidence="3">Uncharacterized protein LOC108999131</fullName>
    </submittedName>
</protein>
<evidence type="ECO:0000313" key="2">
    <source>
        <dbReference type="Proteomes" id="UP000235220"/>
    </source>
</evidence>
<evidence type="ECO:0000313" key="3">
    <source>
        <dbReference type="RefSeq" id="XP_018831470.1"/>
    </source>
</evidence>
<dbReference type="PANTHER" id="PTHR33067:SF31">
    <property type="entry name" value="RNA-DIRECTED DNA POLYMERASE"/>
    <property type="match status" value="1"/>
</dbReference>
<dbReference type="PANTHER" id="PTHR33067">
    <property type="entry name" value="RNA-DIRECTED DNA POLYMERASE-RELATED"/>
    <property type="match status" value="1"/>
</dbReference>
<reference evidence="3" key="1">
    <citation type="submission" date="2025-08" db="UniProtKB">
        <authorList>
            <consortium name="RefSeq"/>
        </authorList>
    </citation>
    <scope>IDENTIFICATION</scope>
    <source>
        <tissue evidence="3">Leaves</tissue>
    </source>
</reference>
<proteinExistence type="predicted"/>
<dbReference type="GeneID" id="108999131"/>
<feature type="region of interest" description="Disordered" evidence="1">
    <location>
        <begin position="1"/>
        <end position="41"/>
    </location>
</feature>
<feature type="compositionally biased region" description="Basic and acidic residues" evidence="1">
    <location>
        <begin position="1"/>
        <end position="25"/>
    </location>
</feature>
<dbReference type="OrthoDB" id="1417277at2759"/>
<evidence type="ECO:0000256" key="1">
    <source>
        <dbReference type="SAM" id="MobiDB-lite"/>
    </source>
</evidence>
<name>A0A2I4FIJ1_JUGRE</name>